<gene>
    <name evidence="1" type="ORF">SAMN02927928_0727</name>
</gene>
<accession>A0A1G4PWX3</accession>
<evidence type="ECO:0000313" key="2">
    <source>
        <dbReference type="Proteomes" id="UP000199150"/>
    </source>
</evidence>
<dbReference type="Proteomes" id="UP000199150">
    <property type="component" value="Unassembled WGS sequence"/>
</dbReference>
<organism evidence="1 2">
    <name type="scientific">Asticcacaulis taihuensis</name>
    <dbReference type="NCBI Taxonomy" id="260084"/>
    <lineage>
        <taxon>Bacteria</taxon>
        <taxon>Pseudomonadati</taxon>
        <taxon>Pseudomonadota</taxon>
        <taxon>Alphaproteobacteria</taxon>
        <taxon>Caulobacterales</taxon>
        <taxon>Caulobacteraceae</taxon>
        <taxon>Asticcacaulis</taxon>
    </lineage>
</organism>
<sequence>MTRYLFQLKCPSGALRINTIRADIYPKAGDHLTIFNFPVIERYVIERLEARPEWWAQDHCDQMALVVRLDGVVQTAANTGNVIAFNQDTNLETRLAKIEKVARKAIDTSLLLEISRDDFKALCTGSGLSVEIDEIDAFAYHDVPIKLGEAGEWNAATAFTGYSDDRHVLYVTCPGGTPFVMNATLLDVSKLFSACKLSTEMALARAMAEAVDRGCAETPGLQNAMRNMLGLMQDGIMPMYDGAQELTRMTEPAYAAALAKTWANREVAVAPEGTRFVEVSGSARVDVAGLVDALTGLNPTRH</sequence>
<keyword evidence="2" id="KW-1185">Reference proteome</keyword>
<dbReference type="EMBL" id="FMTS01000001">
    <property type="protein sequence ID" value="SCW36707.1"/>
    <property type="molecule type" value="Genomic_DNA"/>
</dbReference>
<reference evidence="2" key="1">
    <citation type="submission" date="2016-10" db="EMBL/GenBank/DDBJ databases">
        <authorList>
            <person name="Varghese N."/>
            <person name="Submissions S."/>
        </authorList>
    </citation>
    <scope>NUCLEOTIDE SEQUENCE [LARGE SCALE GENOMIC DNA]</scope>
    <source>
        <strain evidence="2">CGMCC 1.3431</strain>
    </source>
</reference>
<proteinExistence type="predicted"/>
<dbReference type="STRING" id="260084.SAMN02927928_0727"/>
<evidence type="ECO:0000313" key="1">
    <source>
        <dbReference type="EMBL" id="SCW36707.1"/>
    </source>
</evidence>
<dbReference type="RefSeq" id="WP_139159603.1">
    <property type="nucleotide sequence ID" value="NZ_CBCRYE010000001.1"/>
</dbReference>
<name>A0A1G4PWX3_9CAUL</name>
<dbReference type="AlphaFoldDB" id="A0A1G4PWX3"/>
<protein>
    <submittedName>
        <fullName evidence="1">Uncharacterized protein</fullName>
    </submittedName>
</protein>